<dbReference type="Gene3D" id="3.40.710.10">
    <property type="entry name" value="DD-peptidase/beta-lactamase superfamily"/>
    <property type="match status" value="1"/>
</dbReference>
<dbReference type="KEGG" id="vfa:MM35RIKEN_13970"/>
<dbReference type="GO" id="GO:0005886">
    <property type="term" value="C:plasma membrane"/>
    <property type="evidence" value="ECO:0007669"/>
    <property type="project" value="TreeGrafter"/>
</dbReference>
<organism evidence="3 4">
    <name type="scientific">Vescimonas fastidiosa</name>
    <dbReference type="NCBI Taxonomy" id="2714353"/>
    <lineage>
        <taxon>Bacteria</taxon>
        <taxon>Bacillati</taxon>
        <taxon>Bacillota</taxon>
        <taxon>Clostridia</taxon>
        <taxon>Eubacteriales</taxon>
        <taxon>Oscillospiraceae</taxon>
        <taxon>Vescimonas</taxon>
    </lineage>
</organism>
<reference evidence="3" key="1">
    <citation type="submission" date="2020-09" db="EMBL/GenBank/DDBJ databases">
        <title>New species isolated from human feces.</title>
        <authorList>
            <person name="Kitahara M."/>
            <person name="Shigeno Y."/>
            <person name="Shime M."/>
            <person name="Matsumoto Y."/>
            <person name="Nakamura S."/>
            <person name="Motooka D."/>
            <person name="Fukuoka S."/>
            <person name="Nishikawa H."/>
            <person name="Benno Y."/>
        </authorList>
    </citation>
    <scope>NUCLEOTIDE SEQUENCE</scope>
    <source>
        <strain evidence="3">MM35</strain>
    </source>
</reference>
<dbReference type="PANTHER" id="PTHR30627:SF24">
    <property type="entry name" value="PENICILLIN-BINDING PROTEIN 4B"/>
    <property type="match status" value="1"/>
</dbReference>
<protein>
    <submittedName>
        <fullName evidence="3">Penicillin-binding protein</fullName>
    </submittedName>
</protein>
<keyword evidence="4" id="KW-1185">Reference proteome</keyword>
<evidence type="ECO:0000259" key="2">
    <source>
        <dbReference type="Pfam" id="PF00905"/>
    </source>
</evidence>
<dbReference type="InterPro" id="IPR050515">
    <property type="entry name" value="Beta-lactam/transpept"/>
</dbReference>
<evidence type="ECO:0000313" key="4">
    <source>
        <dbReference type="Proteomes" id="UP000681343"/>
    </source>
</evidence>
<dbReference type="InterPro" id="IPR001460">
    <property type="entry name" value="PCN-bd_Tpept"/>
</dbReference>
<dbReference type="AlphaFoldDB" id="A0A810PYB1"/>
<dbReference type="InterPro" id="IPR012338">
    <property type="entry name" value="Beta-lactam/transpept-like"/>
</dbReference>
<dbReference type="GO" id="GO:0071555">
    <property type="term" value="P:cell wall organization"/>
    <property type="evidence" value="ECO:0007669"/>
    <property type="project" value="TreeGrafter"/>
</dbReference>
<dbReference type="GO" id="GO:0008658">
    <property type="term" value="F:penicillin binding"/>
    <property type="evidence" value="ECO:0007669"/>
    <property type="project" value="InterPro"/>
</dbReference>
<dbReference type="Gene3D" id="3.90.1310.10">
    <property type="entry name" value="Penicillin-binding protein 2a (Domain 2)"/>
    <property type="match status" value="1"/>
</dbReference>
<feature type="domain" description="Penicillin-binding protein transpeptidase" evidence="2">
    <location>
        <begin position="142"/>
        <end position="442"/>
    </location>
</feature>
<dbReference type="Proteomes" id="UP000681343">
    <property type="component" value="Chromosome"/>
</dbReference>
<dbReference type="GO" id="GO:0071972">
    <property type="term" value="F:peptidoglycan L,D-transpeptidase activity"/>
    <property type="evidence" value="ECO:0007669"/>
    <property type="project" value="TreeGrafter"/>
</dbReference>
<dbReference type="EMBL" id="AP023415">
    <property type="protein sequence ID" value="BCK79205.1"/>
    <property type="molecule type" value="Genomic_DNA"/>
</dbReference>
<keyword evidence="1" id="KW-1133">Transmembrane helix</keyword>
<dbReference type="SUPFAM" id="SSF56601">
    <property type="entry name" value="beta-lactamase/transpeptidase-like"/>
    <property type="match status" value="1"/>
</dbReference>
<proteinExistence type="predicted"/>
<evidence type="ECO:0000256" key="1">
    <source>
        <dbReference type="SAM" id="Phobius"/>
    </source>
</evidence>
<gene>
    <name evidence="3" type="ORF">MM35RIKEN_13970</name>
</gene>
<dbReference type="PANTHER" id="PTHR30627">
    <property type="entry name" value="PEPTIDOGLYCAN D,D-TRANSPEPTIDASE"/>
    <property type="match status" value="1"/>
</dbReference>
<sequence length="449" mass="47355">MKQVKQRTLLIYILLLLFLAGLVLYSVRYAVLSGRWASFPGNAGAFDDGVPVLGQIVDRNGEILFDAATGSYSDDGTLRRATLHAVGDTARNISTSALQNFEKQLLNYNPVTGINGGGGRVYLTLDSRLQTAAYEALDGAKGTIGVYNYQTGEILCMVSTPAFDPADPPEIADGDSRYDGVYLNRFLSSTFTPGSVFKVVTAAAALEKLEGVTDRTFRCTGSVDIDGDTITCPYVHGTMDFYEAMANSCNCVFAQLAVELGGETMEQYARAAGLLEGHTVSGIATAAGAYAVSTANSEVGWSGVGQYEDLVNPCTLMTMMGAIAGRGSAREPYLLEKVTSLGTDLTHATGSAGKMQLWTRDTCDTLAQMLRNNVTETYGQSRFDDLPVCAKSGTAEVGQGKAPHSWFAGFVDSDTLPLAFVALVENGGGGSAVAGSAAAQVLRTAAEIL</sequence>
<keyword evidence="1" id="KW-0812">Transmembrane</keyword>
<dbReference type="Pfam" id="PF00905">
    <property type="entry name" value="Transpeptidase"/>
    <property type="match status" value="1"/>
</dbReference>
<keyword evidence="1" id="KW-0472">Membrane</keyword>
<evidence type="ECO:0000313" key="3">
    <source>
        <dbReference type="EMBL" id="BCK79205.1"/>
    </source>
</evidence>
<dbReference type="RefSeq" id="WP_212820490.1">
    <property type="nucleotide sequence ID" value="NZ_AP023415.1"/>
</dbReference>
<name>A0A810PYB1_9FIRM</name>
<feature type="transmembrane region" description="Helical" evidence="1">
    <location>
        <begin position="9"/>
        <end position="31"/>
    </location>
</feature>
<accession>A0A810PYB1</accession>